<dbReference type="InterPro" id="IPR022805">
    <property type="entry name" value="PEP_COase_bac/pln-type"/>
</dbReference>
<dbReference type="SUPFAM" id="SSF51621">
    <property type="entry name" value="Phosphoenolpyruvate/pyruvate domain"/>
    <property type="match status" value="1"/>
</dbReference>
<protein>
    <recommendedName>
        <fullName evidence="3">phosphoenolpyruvate carboxylase</fullName>
        <ecNumber evidence="3">4.1.1.31</ecNumber>
    </recommendedName>
</protein>
<dbReference type="GO" id="GO:0005829">
    <property type="term" value="C:cytosol"/>
    <property type="evidence" value="ECO:0007669"/>
    <property type="project" value="TreeGrafter"/>
</dbReference>
<sequence length="1081" mass="118333">MLGADVVVPELESLAQRELEDLLRARGERDVPARRLLALADDFLDLLADRLQGDAQALEGLRGDALALVDEAEQDVLGADVVVVEHSGFLLREDDHTPRPIREPLKHALLPLPLLDRVRTRRCSNANRAWPLDHSNRRPVQMLSHGCTPTANTNPPGNMRETSAGDNVAMSQGPSASTPGDPDSGLRGQIRELGSLLGQTLSRQEGAALLELVEEVRHQVRSDPSRAAARLASVDLATATLLARAFSIYFDLANIAEQVERSRDVLARRRSTGGPLQQVAEAARSRGIDTEIVRHLSRTMSVRPVFTAHPTEAARRSVLMKLRTIADLLLDTSLDPEQQQARLAEFVDLLWQTDELRLQQPHVIDEARNALYYIDDLTRGPLVDVLERLASAFAVLGVDLPPDSRPLSFGSWIGGDRDGNPFVTPEVTADVLAFQREHAIADLIPLVNQLVEDLSISERICPSSDGLRASVAADLERLPDLEPRYLRINAEEPVRLKLTIVRKRLQLTRDRAAKGSPNQPGRDYAKTQELLDDLLLVRGDLLASRGELAAHGVLDRAIRVVAAIGLPLATLDIREHADKYHHALGQLVDRIGTVASGYERLTRAERLAAIQEELGSLRPLAPTPPPLDADGLQTYRTFVAVREALDRYGPRVIESCIVSMTRGADDVLAAVVLAREAGLVDTGNATARVGFVPLLETVDELRAAGDMVGDLLGTPLYRSLVASRGDVQEVMLGYSDSNKDAGITTSQWEIHLAQRRLRDVASRHGVRLRLFHGRGGTVGRGGGPTYEAILAQPWGVLDGEIKVTEQGEVISDKYLLPTLARDNLEQMLAAVMDASLLHRAPRSDRDRVDAWDSVMSITSSAAQASYRSLVDDPDLPRYFALSTPVEEFGAMHLGSRPSRRPDTAAGISGLRAIPWVFGWTQSRQVVPGWFGVGAGLAAAREAGHAHALDEMYRTWHFFRNFISNVEMTLAKTDLDVSAQYVQALVPEELHRFLGQIRAEHERTVTEVLAITGQSSLLAGNPSLARTLEIRDTYLLPLHSLQISLLERVRAGRARGEHPDATLARALSVTVNGIATGLRNTG</sequence>
<comment type="similarity">
    <text evidence="2">Belongs to the PEPCase type 1 family.</text>
</comment>
<dbReference type="Gene3D" id="1.20.1440.90">
    <property type="entry name" value="Phosphoenolpyruvate/pyruvate domain"/>
    <property type="match status" value="1"/>
</dbReference>
<dbReference type="Pfam" id="PF00311">
    <property type="entry name" value="PEPcase"/>
    <property type="match status" value="1"/>
</dbReference>
<keyword evidence="5" id="KW-0456">Lyase</keyword>
<evidence type="ECO:0000256" key="3">
    <source>
        <dbReference type="ARBA" id="ARBA00012305"/>
    </source>
</evidence>
<proteinExistence type="inferred from homology"/>
<dbReference type="PROSITE" id="PS00781">
    <property type="entry name" value="PEPCASE_1"/>
    <property type="match status" value="1"/>
</dbReference>
<evidence type="ECO:0000256" key="2">
    <source>
        <dbReference type="ARBA" id="ARBA00008346"/>
    </source>
</evidence>
<dbReference type="InterPro" id="IPR018129">
    <property type="entry name" value="PEP_COase_Lys_AS"/>
</dbReference>
<dbReference type="NCBIfam" id="NF000584">
    <property type="entry name" value="PRK00009.1"/>
    <property type="match status" value="1"/>
</dbReference>
<name>A0A6J7J563_9ZZZZ</name>
<evidence type="ECO:0000256" key="5">
    <source>
        <dbReference type="ARBA" id="ARBA00023239"/>
    </source>
</evidence>
<dbReference type="InterPro" id="IPR015813">
    <property type="entry name" value="Pyrv/PenolPyrv_kinase-like_dom"/>
</dbReference>
<accession>A0A6J7J563</accession>
<keyword evidence="4" id="KW-0460">Magnesium</keyword>
<keyword evidence="6" id="KW-0120">Carbon dioxide fixation</keyword>
<dbReference type="AlphaFoldDB" id="A0A6J7J563"/>
<dbReference type="GO" id="GO:0006099">
    <property type="term" value="P:tricarboxylic acid cycle"/>
    <property type="evidence" value="ECO:0007669"/>
    <property type="project" value="InterPro"/>
</dbReference>
<dbReference type="HAMAP" id="MF_00595">
    <property type="entry name" value="PEPcase_type1"/>
    <property type="match status" value="1"/>
</dbReference>
<evidence type="ECO:0000256" key="8">
    <source>
        <dbReference type="SAM" id="MobiDB-lite"/>
    </source>
</evidence>
<dbReference type="EC" id="4.1.1.31" evidence="3"/>
<reference evidence="9" key="1">
    <citation type="submission" date="2020-05" db="EMBL/GenBank/DDBJ databases">
        <authorList>
            <person name="Chiriac C."/>
            <person name="Salcher M."/>
            <person name="Ghai R."/>
            <person name="Kavagutti S V."/>
        </authorList>
    </citation>
    <scope>NUCLEOTIDE SEQUENCE</scope>
</reference>
<dbReference type="InterPro" id="IPR033129">
    <property type="entry name" value="PEPCASE_His_AS"/>
</dbReference>
<gene>
    <name evidence="9" type="ORF">UFOPK3772_00726</name>
</gene>
<dbReference type="PANTHER" id="PTHR30523">
    <property type="entry name" value="PHOSPHOENOLPYRUVATE CARBOXYLASE"/>
    <property type="match status" value="1"/>
</dbReference>
<dbReference type="PROSITE" id="PS00393">
    <property type="entry name" value="PEPCASE_2"/>
    <property type="match status" value="1"/>
</dbReference>
<evidence type="ECO:0000256" key="7">
    <source>
        <dbReference type="ARBA" id="ARBA00048995"/>
    </source>
</evidence>
<feature type="compositionally biased region" description="Polar residues" evidence="8">
    <location>
        <begin position="147"/>
        <end position="178"/>
    </location>
</feature>
<comment type="catalytic activity">
    <reaction evidence="7">
        <text>oxaloacetate + phosphate = phosphoenolpyruvate + hydrogencarbonate</text>
        <dbReference type="Rhea" id="RHEA:28370"/>
        <dbReference type="ChEBI" id="CHEBI:16452"/>
        <dbReference type="ChEBI" id="CHEBI:17544"/>
        <dbReference type="ChEBI" id="CHEBI:43474"/>
        <dbReference type="ChEBI" id="CHEBI:58702"/>
        <dbReference type="EC" id="4.1.1.31"/>
    </reaction>
</comment>
<dbReference type="GO" id="GO:0008964">
    <property type="term" value="F:phosphoenolpyruvate carboxylase activity"/>
    <property type="evidence" value="ECO:0007669"/>
    <property type="project" value="UniProtKB-EC"/>
</dbReference>
<dbReference type="InterPro" id="IPR021135">
    <property type="entry name" value="PEP_COase"/>
</dbReference>
<dbReference type="PRINTS" id="PR00150">
    <property type="entry name" value="PEPCARBXLASE"/>
</dbReference>
<organism evidence="9">
    <name type="scientific">freshwater metagenome</name>
    <dbReference type="NCBI Taxonomy" id="449393"/>
    <lineage>
        <taxon>unclassified sequences</taxon>
        <taxon>metagenomes</taxon>
        <taxon>ecological metagenomes</taxon>
    </lineage>
</organism>
<feature type="region of interest" description="Disordered" evidence="8">
    <location>
        <begin position="129"/>
        <end position="188"/>
    </location>
</feature>
<evidence type="ECO:0000313" key="9">
    <source>
        <dbReference type="EMBL" id="CAB4938269.1"/>
    </source>
</evidence>
<evidence type="ECO:0000256" key="1">
    <source>
        <dbReference type="ARBA" id="ARBA00001946"/>
    </source>
</evidence>
<dbReference type="PANTHER" id="PTHR30523:SF6">
    <property type="entry name" value="PHOSPHOENOLPYRUVATE CARBOXYLASE"/>
    <property type="match status" value="1"/>
</dbReference>
<evidence type="ECO:0000256" key="6">
    <source>
        <dbReference type="ARBA" id="ARBA00023300"/>
    </source>
</evidence>
<dbReference type="GO" id="GO:0015977">
    <property type="term" value="P:carbon fixation"/>
    <property type="evidence" value="ECO:0007669"/>
    <property type="project" value="UniProtKB-KW"/>
</dbReference>
<comment type="cofactor">
    <cofactor evidence="1">
        <name>Mg(2+)</name>
        <dbReference type="ChEBI" id="CHEBI:18420"/>
    </cofactor>
</comment>
<dbReference type="EMBL" id="CAFBNE010000015">
    <property type="protein sequence ID" value="CAB4938269.1"/>
    <property type="molecule type" value="Genomic_DNA"/>
</dbReference>
<evidence type="ECO:0000256" key="4">
    <source>
        <dbReference type="ARBA" id="ARBA00022842"/>
    </source>
</evidence>